<evidence type="ECO:0000256" key="5">
    <source>
        <dbReference type="ARBA" id="ARBA00022502"/>
    </source>
</evidence>
<evidence type="ECO:0000256" key="14">
    <source>
        <dbReference type="ARBA" id="ARBA00093373"/>
    </source>
</evidence>
<evidence type="ECO:0000256" key="15">
    <source>
        <dbReference type="ARBA" id="ARBA00093587"/>
    </source>
</evidence>
<dbReference type="RefSeq" id="XP_008586273.1">
    <property type="nucleotide sequence ID" value="XM_008588051.1"/>
</dbReference>
<comment type="cofactor">
    <cofactor evidence="1">
        <name>Mn(2+)</name>
        <dbReference type="ChEBI" id="CHEBI:29035"/>
    </cofactor>
</comment>
<proteinExistence type="inferred from homology"/>
<dbReference type="PANTHER" id="PTHR13315:SF0">
    <property type="entry name" value="METALLOPHOSPHOESTERASE 1"/>
    <property type="match status" value="1"/>
</dbReference>
<feature type="transmembrane region" description="Helical" evidence="16">
    <location>
        <begin position="34"/>
        <end position="60"/>
    </location>
</feature>
<comment type="function">
    <text evidence="14">Metallophosphoesterase that catalyzes the removal of a side-chain ethanolamine-phosphate (EtNP) from the second mannose of the GPI-anchor protein intermediate. Participates in the glycan remodeling steps of GPI-anchor maturation to allow an efficient transport of GPI-anchor proteins from the endoplasmic reticulum to the Golgi.</text>
</comment>
<keyword evidence="9" id="KW-0813">Transport</keyword>
<dbReference type="Pfam" id="PF00149">
    <property type="entry name" value="Metallophos"/>
    <property type="match status" value="1"/>
</dbReference>
<dbReference type="InterPro" id="IPR039541">
    <property type="entry name" value="MPP_MPPE1"/>
</dbReference>
<organism evidence="18 19">
    <name type="scientific">Galeopterus variegatus</name>
    <name type="common">Malayan flying lemur</name>
    <name type="synonym">Cynocephalus variegatus</name>
    <dbReference type="NCBI Taxonomy" id="482537"/>
    <lineage>
        <taxon>Eukaryota</taxon>
        <taxon>Metazoa</taxon>
        <taxon>Chordata</taxon>
        <taxon>Craniata</taxon>
        <taxon>Vertebrata</taxon>
        <taxon>Euteleostomi</taxon>
        <taxon>Mammalia</taxon>
        <taxon>Eutheria</taxon>
        <taxon>Euarchontoglires</taxon>
        <taxon>Dermoptera</taxon>
        <taxon>Cynocephalidae</taxon>
        <taxon>Galeopterus</taxon>
    </lineage>
</organism>
<evidence type="ECO:0000256" key="11">
    <source>
        <dbReference type="ARBA" id="ARBA00023136"/>
    </source>
</evidence>
<evidence type="ECO:0000256" key="16">
    <source>
        <dbReference type="SAM" id="Phobius"/>
    </source>
</evidence>
<dbReference type="GeneID" id="103603513"/>
<keyword evidence="6 16" id="KW-0812">Transmembrane</keyword>
<protein>
    <recommendedName>
        <fullName evidence="4">Metallophosphoesterase 1</fullName>
    </recommendedName>
    <alternativeName>
        <fullName evidence="13">Post-GPI attachment to proteins factor 5</fullName>
    </alternativeName>
</protein>
<keyword evidence="11 16" id="KW-0472">Membrane</keyword>
<keyword evidence="12" id="KW-0464">Manganese</keyword>
<name>A0ABM0S082_GALVR</name>
<dbReference type="Gene3D" id="3.60.21.10">
    <property type="match status" value="1"/>
</dbReference>
<dbReference type="InterPro" id="IPR033308">
    <property type="entry name" value="PGAP5/Cdc1/Ted1"/>
</dbReference>
<dbReference type="InterPro" id="IPR004843">
    <property type="entry name" value="Calcineurin-like_PHP"/>
</dbReference>
<dbReference type="SUPFAM" id="SSF56300">
    <property type="entry name" value="Metallo-dependent phosphatases"/>
    <property type="match status" value="1"/>
</dbReference>
<dbReference type="InterPro" id="IPR029052">
    <property type="entry name" value="Metallo-depent_PP-like"/>
</dbReference>
<evidence type="ECO:0000256" key="6">
    <source>
        <dbReference type="ARBA" id="ARBA00022692"/>
    </source>
</evidence>
<dbReference type="PANTHER" id="PTHR13315">
    <property type="entry name" value="METALLO PHOSPHOESTERASE RELATED"/>
    <property type="match status" value="1"/>
</dbReference>
<evidence type="ECO:0000256" key="12">
    <source>
        <dbReference type="ARBA" id="ARBA00023211"/>
    </source>
</evidence>
<reference evidence="19" key="1">
    <citation type="submission" date="2025-08" db="UniProtKB">
        <authorList>
            <consortium name="RefSeq"/>
        </authorList>
    </citation>
    <scope>IDENTIFICATION</scope>
</reference>
<dbReference type="Proteomes" id="UP000694923">
    <property type="component" value="Unplaced"/>
</dbReference>
<evidence type="ECO:0000256" key="10">
    <source>
        <dbReference type="ARBA" id="ARBA00022989"/>
    </source>
</evidence>
<keyword evidence="18" id="KW-1185">Reference proteome</keyword>
<gene>
    <name evidence="19" type="primary">MPPE1</name>
</gene>
<evidence type="ECO:0000313" key="19">
    <source>
        <dbReference type="RefSeq" id="XP_008586273.1"/>
    </source>
</evidence>
<sequence length="409" mass="47098">MDLALSCWQLGREMAMTRLGHGRQTFRLLKRSSLLLRIIAVVFAVLLFCEFLVYYLAIFWCNWPEVQTPAYDSEQETPEPVLRAMFLADTHLLGEVRGHWLDKLRREWQMERAFQTALWWLQPDVVFILGDVFDEGKWSSPQAWADDVKRFQRMFRHPSHVQLKVVAGNHDIGFHYQMSTYRVKRFEKVFNSERLFSWKGINFVMVNSVALEGDGCGICSEAEAELTEISRKLNCSREQEQRPSQCGDVQLLPASTPVLLQHYPLYRRSDADCSGEDAAPPEERTVLFTEKYDVLSREASQKLLWWLRPRLVLSGHTHSACEVLHAGGLLELSVPSFSWRNRNNPSFIMGSLTPTDHALSKCYLPREDTVLITYCGAAGLLAVLILAHVELLASPFHFGWNLLRKHKIM</sequence>
<comment type="subcellular location">
    <subcellularLocation>
        <location evidence="2">Endoplasmic reticulum-Golgi intermediate compartment membrane</location>
        <topology evidence="2">Multi-pass membrane protein</topology>
    </subcellularLocation>
</comment>
<comment type="subunit">
    <text evidence="15">Interacts with GPI-anchor proteins (via the GPI portion). Interacts with TMED10.</text>
</comment>
<keyword evidence="8" id="KW-0378">Hydrolase</keyword>
<comment type="similarity">
    <text evidence="3">Belongs to the metallophosphoesterase superfamily. MPPE1 family.</text>
</comment>
<evidence type="ECO:0000256" key="1">
    <source>
        <dbReference type="ARBA" id="ARBA00001936"/>
    </source>
</evidence>
<evidence type="ECO:0000256" key="2">
    <source>
        <dbReference type="ARBA" id="ARBA00004457"/>
    </source>
</evidence>
<dbReference type="CDD" id="cd08165">
    <property type="entry name" value="MPP_MPPE1"/>
    <property type="match status" value="1"/>
</dbReference>
<feature type="domain" description="Calcineurin-like phosphoesterase" evidence="17">
    <location>
        <begin position="83"/>
        <end position="319"/>
    </location>
</feature>
<keyword evidence="5" id="KW-0337">GPI-anchor biosynthesis</keyword>
<keyword evidence="10 16" id="KW-1133">Transmembrane helix</keyword>
<feature type="transmembrane region" description="Helical" evidence="16">
    <location>
        <begin position="371"/>
        <end position="400"/>
    </location>
</feature>
<evidence type="ECO:0000256" key="4">
    <source>
        <dbReference type="ARBA" id="ARBA00017804"/>
    </source>
</evidence>
<keyword evidence="7" id="KW-0479">Metal-binding</keyword>
<keyword evidence="9" id="KW-0931">ER-Golgi transport</keyword>
<evidence type="ECO:0000256" key="8">
    <source>
        <dbReference type="ARBA" id="ARBA00022801"/>
    </source>
</evidence>
<evidence type="ECO:0000256" key="9">
    <source>
        <dbReference type="ARBA" id="ARBA00022892"/>
    </source>
</evidence>
<evidence type="ECO:0000256" key="7">
    <source>
        <dbReference type="ARBA" id="ARBA00022723"/>
    </source>
</evidence>
<evidence type="ECO:0000313" key="18">
    <source>
        <dbReference type="Proteomes" id="UP000694923"/>
    </source>
</evidence>
<evidence type="ECO:0000259" key="17">
    <source>
        <dbReference type="Pfam" id="PF00149"/>
    </source>
</evidence>
<evidence type="ECO:0000256" key="13">
    <source>
        <dbReference type="ARBA" id="ARBA00032172"/>
    </source>
</evidence>
<evidence type="ECO:0000256" key="3">
    <source>
        <dbReference type="ARBA" id="ARBA00008895"/>
    </source>
</evidence>
<accession>A0ABM0S082</accession>